<organism evidence="1">
    <name type="scientific">Fagus sylvatica</name>
    <name type="common">Beechnut</name>
    <dbReference type="NCBI Taxonomy" id="28930"/>
    <lineage>
        <taxon>Eukaryota</taxon>
        <taxon>Viridiplantae</taxon>
        <taxon>Streptophyta</taxon>
        <taxon>Embryophyta</taxon>
        <taxon>Tracheophyta</taxon>
        <taxon>Spermatophyta</taxon>
        <taxon>Magnoliopsida</taxon>
        <taxon>eudicotyledons</taxon>
        <taxon>Gunneridae</taxon>
        <taxon>Pentapetalae</taxon>
        <taxon>rosids</taxon>
        <taxon>fabids</taxon>
        <taxon>Fagales</taxon>
        <taxon>Fagaceae</taxon>
        <taxon>Fagus</taxon>
    </lineage>
</organism>
<proteinExistence type="predicted"/>
<gene>
    <name evidence="1" type="ORF">FSB_LOCUS22476</name>
</gene>
<dbReference type="EMBL" id="OIVN01001491">
    <property type="protein sequence ID" value="SPC94594.1"/>
    <property type="molecule type" value="Genomic_DNA"/>
</dbReference>
<evidence type="ECO:0000313" key="1">
    <source>
        <dbReference type="EMBL" id="SPC94594.1"/>
    </source>
</evidence>
<dbReference type="AlphaFoldDB" id="A0A2N9G683"/>
<reference evidence="1" key="1">
    <citation type="submission" date="2018-02" db="EMBL/GenBank/DDBJ databases">
        <authorList>
            <person name="Cohen D.B."/>
            <person name="Kent A.D."/>
        </authorList>
    </citation>
    <scope>NUCLEOTIDE SEQUENCE</scope>
</reference>
<sequence>MELSLLRKIRKWVSCTNDVGRDHLRHVRPSCIVHYGQVKLNFPLLQAVSDFWDHTCHIFRFNRCELCPMMVEFGAIMGISNFDQILLPPKHADPILLLDEVLSIPYKLGSSWSMNDGFDLHALVDYFSKAVDEECYPEVLVVTVLAGFFLTSDISETDVVVLDAIGRMDRENLVPMILGETLNGIWLYEHFALITAPEKHPLDYQPCHYRHRSLVDLFPTARRFTEVVENLAAMQKTSFYYTSRIKRQWGCIQSILKEVKPCHVDTWTYRFLDRLANTWARRSRIMDFVEACFVYLDHPYAIWLEEGICRASDDAGYIDRERSKTMGLLVSSEDESEGSISVKRTKYNDPNM</sequence>
<evidence type="ECO:0008006" key="2">
    <source>
        <dbReference type="Google" id="ProtNLM"/>
    </source>
</evidence>
<name>A0A2N9G683_FAGSY</name>
<protein>
    <recommendedName>
        <fullName evidence="2">Aminotransferase-like plant mobile domain-containing protein</fullName>
    </recommendedName>
</protein>
<accession>A0A2N9G683</accession>